<gene>
    <name evidence="2" type="ORF">PbJCM13498_30870</name>
</gene>
<reference evidence="2 3" key="1">
    <citation type="submission" date="2019-10" db="EMBL/GenBank/DDBJ databases">
        <title>Prolixibacter strains distinguished by the presence of nitrate reductase genes were adept at nitrate-dependent anaerobic corrosion of metallic iron and carbon steel.</title>
        <authorList>
            <person name="Iino T."/>
            <person name="Shono N."/>
            <person name="Ito K."/>
            <person name="Nakamura R."/>
            <person name="Sueoka K."/>
            <person name="Harayama S."/>
            <person name="Ohkuma M."/>
        </authorList>
    </citation>
    <scope>NUCLEOTIDE SEQUENCE [LARGE SCALE GENOMIC DNA]</scope>
    <source>
        <strain evidence="2 3">JCM 13498</strain>
    </source>
</reference>
<dbReference type="RefSeq" id="WP_027585746.1">
    <property type="nucleotide sequence ID" value="NZ_BLAX01000001.1"/>
</dbReference>
<accession>A0A5M4B2B5</accession>
<keyword evidence="3" id="KW-1185">Reference proteome</keyword>
<keyword evidence="1" id="KW-1133">Transmembrane helix</keyword>
<organism evidence="2 3">
    <name type="scientific">Prolixibacter bellariivorans</name>
    <dbReference type="NCBI Taxonomy" id="314319"/>
    <lineage>
        <taxon>Bacteria</taxon>
        <taxon>Pseudomonadati</taxon>
        <taxon>Bacteroidota</taxon>
        <taxon>Bacteroidia</taxon>
        <taxon>Marinilabiliales</taxon>
        <taxon>Prolixibacteraceae</taxon>
        <taxon>Prolixibacter</taxon>
    </lineage>
</organism>
<evidence type="ECO:0000256" key="1">
    <source>
        <dbReference type="SAM" id="Phobius"/>
    </source>
</evidence>
<comment type="caution">
    <text evidence="2">The sequence shown here is derived from an EMBL/GenBank/DDBJ whole genome shotgun (WGS) entry which is preliminary data.</text>
</comment>
<protein>
    <submittedName>
        <fullName evidence="2">Uncharacterized protein</fullName>
    </submittedName>
</protein>
<dbReference type="EMBL" id="BLAX01000001">
    <property type="protein sequence ID" value="GET34224.1"/>
    <property type="molecule type" value="Genomic_DNA"/>
</dbReference>
<dbReference type="OrthoDB" id="1186626at2"/>
<name>A0A5M4B2B5_9BACT</name>
<keyword evidence="1" id="KW-0472">Membrane</keyword>
<evidence type="ECO:0000313" key="3">
    <source>
        <dbReference type="Proteomes" id="UP000391834"/>
    </source>
</evidence>
<feature type="transmembrane region" description="Helical" evidence="1">
    <location>
        <begin position="235"/>
        <end position="258"/>
    </location>
</feature>
<evidence type="ECO:0000313" key="2">
    <source>
        <dbReference type="EMBL" id="GET34224.1"/>
    </source>
</evidence>
<proteinExistence type="predicted"/>
<keyword evidence="1" id="KW-0812">Transmembrane</keyword>
<dbReference type="AlphaFoldDB" id="A0A5M4B2B5"/>
<dbReference type="Proteomes" id="UP000391834">
    <property type="component" value="Unassembled WGS sequence"/>
</dbReference>
<sequence>MKLNLDKHILKRTSRVIGLGITFLTRDDWRFSAVELKRTKQEIQILSQTESQNDWDAIKSHFNPDVPVVLHLDGVGILLRDEEPGEQASENGSSFQSDDSDFIVRRYAKADGTGELVSIMRTELVQTVLDFCVNNGVNVVDLKFGPFPVAAVIPLLANVGDEVITGRWKLLLKDGQLHSFSANSDESRVTYSIEGERVSSSVIALLAACLQFLSGDMDDILLLGRPREGYTYGYLLKKGGIVVLGVLLLFLTVNYFVWDNLRGRYAGLRMQVANNENYLTELSGLESKLKKKQFFVDKYIGNDVSTRFSFYADRLASTLPGSIRLTQMELQPLMQKPKEGKAILYQEKTIAVEGISRHMTAISRWIKRIRSESWVKEVELVSYSVDEKHHTGNFELEIKF</sequence>